<evidence type="ECO:0000256" key="1">
    <source>
        <dbReference type="ARBA" id="ARBA00018936"/>
    </source>
</evidence>
<dbReference type="CDD" id="cd03371">
    <property type="entry name" value="TPP_PpyrDC"/>
    <property type="match status" value="1"/>
</dbReference>
<evidence type="ECO:0000256" key="6">
    <source>
        <dbReference type="ARBA" id="ARBA00048767"/>
    </source>
</evidence>
<dbReference type="SUPFAM" id="SSF52518">
    <property type="entry name" value="Thiamin diphosphate-binding fold (THDP-binding)"/>
    <property type="match status" value="2"/>
</dbReference>
<dbReference type="GO" id="GO:0033980">
    <property type="term" value="F:phosphonopyruvate decarboxylase activity"/>
    <property type="evidence" value="ECO:0007669"/>
    <property type="project" value="InterPro"/>
</dbReference>
<comment type="caution">
    <text evidence="9">The sequence shown here is derived from an EMBL/GenBank/DDBJ whole genome shotgun (WGS) entry which is preliminary data.</text>
</comment>
<keyword evidence="4" id="KW-0456">Lyase</keyword>
<reference evidence="9" key="1">
    <citation type="journal article" date="2023" name="Mol. Biol. Evol.">
        <title>Third-Generation Sequencing Reveals the Adaptive Role of the Epigenome in Three Deep-Sea Polychaetes.</title>
        <authorList>
            <person name="Perez M."/>
            <person name="Aroh O."/>
            <person name="Sun Y."/>
            <person name="Lan Y."/>
            <person name="Juniper S.K."/>
            <person name="Young C.R."/>
            <person name="Angers B."/>
            <person name="Qian P.Y."/>
        </authorList>
    </citation>
    <scope>NUCLEOTIDE SEQUENCE</scope>
    <source>
        <strain evidence="9">R07B-5</strain>
    </source>
</reference>
<comment type="catalytic activity">
    <reaction evidence="6">
        <text>(2R)-hydroxyhexadecanoyl-CoA = pentadecanal + formyl-CoA</text>
        <dbReference type="Rhea" id="RHEA:55212"/>
        <dbReference type="ChEBI" id="CHEBI:17302"/>
        <dbReference type="ChEBI" id="CHEBI:57376"/>
        <dbReference type="ChEBI" id="CHEBI:138654"/>
    </reaction>
    <physiologicalReaction direction="left-to-right" evidence="6">
        <dbReference type="Rhea" id="RHEA:55213"/>
    </physiologicalReaction>
</comment>
<dbReference type="PROSITE" id="PS00187">
    <property type="entry name" value="TPP_ENZYMES"/>
    <property type="match status" value="1"/>
</dbReference>
<dbReference type="PANTHER" id="PTHR42818">
    <property type="entry name" value="SULFOPYRUVATE DECARBOXYLASE SUBUNIT ALPHA"/>
    <property type="match status" value="1"/>
</dbReference>
<proteinExistence type="predicted"/>
<feature type="domain" description="Thiamine pyrophosphate enzyme N-terminal TPP-binding" evidence="8">
    <location>
        <begin position="18"/>
        <end position="130"/>
    </location>
</feature>
<evidence type="ECO:0000313" key="9">
    <source>
        <dbReference type="EMBL" id="KAK2189303.1"/>
    </source>
</evidence>
<evidence type="ECO:0000256" key="4">
    <source>
        <dbReference type="ARBA" id="ARBA00023239"/>
    </source>
</evidence>
<dbReference type="Pfam" id="PF02775">
    <property type="entry name" value="TPP_enzyme_C"/>
    <property type="match status" value="1"/>
</dbReference>
<keyword evidence="10" id="KW-1185">Reference proteome</keyword>
<organism evidence="9 10">
    <name type="scientific">Ridgeia piscesae</name>
    <name type="common">Tubeworm</name>
    <dbReference type="NCBI Taxonomy" id="27915"/>
    <lineage>
        <taxon>Eukaryota</taxon>
        <taxon>Metazoa</taxon>
        <taxon>Spiralia</taxon>
        <taxon>Lophotrochozoa</taxon>
        <taxon>Annelida</taxon>
        <taxon>Polychaeta</taxon>
        <taxon>Sedentaria</taxon>
        <taxon>Canalipalpata</taxon>
        <taxon>Sabellida</taxon>
        <taxon>Siboglinidae</taxon>
        <taxon>Ridgeia</taxon>
    </lineage>
</organism>
<dbReference type="PANTHER" id="PTHR42818:SF1">
    <property type="entry name" value="SULFOPYRUVATE DECARBOXYLASE"/>
    <property type="match status" value="1"/>
</dbReference>
<protein>
    <recommendedName>
        <fullName evidence="1">2-hydroxyacyl-CoA lyase 2</fullName>
    </recommendedName>
    <alternativeName>
        <fullName evidence="5">IlvB-like protein</fullName>
    </alternativeName>
</protein>
<dbReference type="Pfam" id="PF02776">
    <property type="entry name" value="TPP_enzyme_N"/>
    <property type="match status" value="1"/>
</dbReference>
<evidence type="ECO:0000259" key="7">
    <source>
        <dbReference type="Pfam" id="PF02775"/>
    </source>
</evidence>
<evidence type="ECO:0000259" key="8">
    <source>
        <dbReference type="Pfam" id="PF02776"/>
    </source>
</evidence>
<dbReference type="EMBL" id="JAODUO010000109">
    <property type="protein sequence ID" value="KAK2189303.1"/>
    <property type="molecule type" value="Genomic_DNA"/>
</dbReference>
<dbReference type="GO" id="GO:0000287">
    <property type="term" value="F:magnesium ion binding"/>
    <property type="evidence" value="ECO:0007669"/>
    <property type="project" value="InterPro"/>
</dbReference>
<dbReference type="FunFam" id="3.40.50.970:FF:000101">
    <property type="entry name" value="Putative phosphonopyruvate decarboxylase"/>
    <property type="match status" value="1"/>
</dbReference>
<keyword evidence="3" id="KW-0786">Thiamine pyrophosphate</keyword>
<evidence type="ECO:0000313" key="10">
    <source>
        <dbReference type="Proteomes" id="UP001209878"/>
    </source>
</evidence>
<evidence type="ECO:0000256" key="5">
    <source>
        <dbReference type="ARBA" id="ARBA00030510"/>
    </source>
</evidence>
<dbReference type="InterPro" id="IPR051818">
    <property type="entry name" value="TPP_dependent_decarboxylase"/>
</dbReference>
<dbReference type="Gene3D" id="3.40.50.970">
    <property type="match status" value="2"/>
</dbReference>
<name>A0AAD9P6Y9_RIDPI</name>
<dbReference type="GO" id="GO:0030976">
    <property type="term" value="F:thiamine pyrophosphate binding"/>
    <property type="evidence" value="ECO:0007669"/>
    <property type="project" value="InterPro"/>
</dbReference>
<dbReference type="InterPro" id="IPR017684">
    <property type="entry name" value="Phosphono-pyrv_decarboxylase"/>
</dbReference>
<dbReference type="InterPro" id="IPR011766">
    <property type="entry name" value="TPP_enzyme_TPP-bd"/>
</dbReference>
<dbReference type="GO" id="GO:0032923">
    <property type="term" value="P:organic phosphonate biosynthetic process"/>
    <property type="evidence" value="ECO:0007669"/>
    <property type="project" value="InterPro"/>
</dbReference>
<dbReference type="CDD" id="cd07035">
    <property type="entry name" value="TPP_PYR_POX_like"/>
    <property type="match status" value="1"/>
</dbReference>
<evidence type="ECO:0000256" key="3">
    <source>
        <dbReference type="ARBA" id="ARBA00023052"/>
    </source>
</evidence>
<sequence>MNGAAMTELIRDFLSPALFYKRLADIDIDFFCGVPDSLLKDFCAYVTDNTPTERHVITANEGNAVSLAVGYHMATKRSALVYLQNSGLGNVINPLLSLADRDVYRIPMLLLVGWRGEPGKKDEPQHRVQGQLTAGLLASLHIPFQILPDYDEGAQQALQAARHHMDSTSSPYCLLVKRQIFTPYKKRLPKTMDMEILTREGALRLVGDALGDRDVVVGTTGMLSRELFEYRVARGHGHEKDFLTVGSMGHASSIALGIAQQKPHRQVYCFDGDGAAIMHLGAWATVGQSGNTNFKHIVFNNGVHESVGAQPTAAMDMTRFSFKRIAEAVGYKMALVATTKEEIVSALQALKQAEGPALLELRVRIGHRKDLGRPTRTPVENKQDIMTFLADD</sequence>
<evidence type="ECO:0000256" key="2">
    <source>
        <dbReference type="ARBA" id="ARBA00022793"/>
    </source>
</evidence>
<accession>A0AAD9P6Y9</accession>
<dbReference type="NCBIfam" id="TIGR03297">
    <property type="entry name" value="Ppyr-DeCO2ase"/>
    <property type="match status" value="1"/>
</dbReference>
<feature type="domain" description="Thiamine pyrophosphate enzyme TPP-binding" evidence="7">
    <location>
        <begin position="242"/>
        <end position="360"/>
    </location>
</feature>
<dbReference type="Proteomes" id="UP001209878">
    <property type="component" value="Unassembled WGS sequence"/>
</dbReference>
<dbReference type="FunFam" id="3.40.50.970:FF:000100">
    <property type="entry name" value="Putative phosphonopyruvate decarboxylase"/>
    <property type="match status" value="1"/>
</dbReference>
<dbReference type="AlphaFoldDB" id="A0AAD9P6Y9"/>
<gene>
    <name evidence="9" type="ORF">NP493_109g02008</name>
</gene>
<dbReference type="InterPro" id="IPR000399">
    <property type="entry name" value="TPP-bd_CS"/>
</dbReference>
<dbReference type="InterPro" id="IPR029061">
    <property type="entry name" value="THDP-binding"/>
</dbReference>
<dbReference type="InterPro" id="IPR012001">
    <property type="entry name" value="Thiamin_PyroP_enz_TPP-bd_dom"/>
</dbReference>
<keyword evidence="2" id="KW-0210">Decarboxylase</keyword>